<evidence type="ECO:0000256" key="2">
    <source>
        <dbReference type="ARBA" id="ARBA00009285"/>
    </source>
</evidence>
<dbReference type="EMBL" id="JBBWRZ010000011">
    <property type="protein sequence ID" value="KAK8225746.1"/>
    <property type="molecule type" value="Genomic_DNA"/>
</dbReference>
<gene>
    <name evidence="11" type="ORF">HDK90DRAFT_66081</name>
</gene>
<dbReference type="Proteomes" id="UP001492380">
    <property type="component" value="Unassembled WGS sequence"/>
</dbReference>
<reference evidence="11 12" key="1">
    <citation type="submission" date="2024-04" db="EMBL/GenBank/DDBJ databases">
        <title>Phyllosticta paracitricarpa is synonymous to the EU quarantine fungus P. citricarpa based on phylogenomic analyses.</title>
        <authorList>
            <consortium name="Lawrence Berkeley National Laboratory"/>
            <person name="Van Ingen-Buijs V.A."/>
            <person name="Van Westerhoven A.C."/>
            <person name="Haridas S."/>
            <person name="Skiadas P."/>
            <person name="Martin F."/>
            <person name="Groenewald J.Z."/>
            <person name="Crous P.W."/>
            <person name="Seidl M.F."/>
        </authorList>
    </citation>
    <scope>NUCLEOTIDE SEQUENCE [LARGE SCALE GENOMIC DNA]</scope>
    <source>
        <strain evidence="11 12">CBS 123374</strain>
    </source>
</reference>
<dbReference type="Gene3D" id="1.10.8.10">
    <property type="entry name" value="DNA helicase RuvA subunit, C-terminal domain"/>
    <property type="match status" value="1"/>
</dbReference>
<keyword evidence="7" id="KW-0539">Nucleus</keyword>
<feature type="domain" description="NTF2" evidence="9">
    <location>
        <begin position="360"/>
        <end position="532"/>
    </location>
</feature>
<dbReference type="Pfam" id="PF24048">
    <property type="entry name" value="LRR_NXF1-5"/>
    <property type="match status" value="1"/>
</dbReference>
<keyword evidence="12" id="KW-1185">Reference proteome</keyword>
<dbReference type="PROSITE" id="PS51450">
    <property type="entry name" value="LRR"/>
    <property type="match status" value="1"/>
</dbReference>
<comment type="similarity">
    <text evidence="2">Belongs to the NXF family.</text>
</comment>
<dbReference type="InterPro" id="IPR032675">
    <property type="entry name" value="LRR_dom_sf"/>
</dbReference>
<dbReference type="InterPro" id="IPR002075">
    <property type="entry name" value="NTF2_dom"/>
</dbReference>
<dbReference type="InterPro" id="IPR001611">
    <property type="entry name" value="Leu-rich_rpt"/>
</dbReference>
<keyword evidence="4" id="KW-0433">Leucine-rich repeat</keyword>
<evidence type="ECO:0000256" key="1">
    <source>
        <dbReference type="ARBA" id="ARBA00004123"/>
    </source>
</evidence>
<dbReference type="SUPFAM" id="SSF54427">
    <property type="entry name" value="NTF2-like"/>
    <property type="match status" value="1"/>
</dbReference>
<dbReference type="Pfam" id="PF22602">
    <property type="entry name" value="NXF_NTF2"/>
    <property type="match status" value="1"/>
</dbReference>
<comment type="subcellular location">
    <subcellularLocation>
        <location evidence="1">Nucleus</location>
    </subcellularLocation>
</comment>
<evidence type="ECO:0000259" key="10">
    <source>
        <dbReference type="PROSITE" id="PS51281"/>
    </source>
</evidence>
<feature type="domain" description="TAP-C" evidence="10">
    <location>
        <begin position="545"/>
        <end position="598"/>
    </location>
</feature>
<dbReference type="CDD" id="cd14342">
    <property type="entry name" value="UBA_TAP-C"/>
    <property type="match status" value="1"/>
</dbReference>
<dbReference type="SMART" id="SM00804">
    <property type="entry name" value="TAP_C"/>
    <property type="match status" value="1"/>
</dbReference>
<feature type="compositionally biased region" description="Basic and acidic residues" evidence="8">
    <location>
        <begin position="15"/>
        <end position="25"/>
    </location>
</feature>
<dbReference type="PANTHER" id="PTHR10662">
    <property type="entry name" value="NUCLEAR RNA EXPORT FACTOR"/>
    <property type="match status" value="1"/>
</dbReference>
<protein>
    <submittedName>
        <fullName evidence="11">mRNA export factor mex67</fullName>
    </submittedName>
</protein>
<keyword evidence="5" id="KW-0677">Repeat</keyword>
<sequence length="598" mass="66326">MKRNQPSTRGKRRPGRTDRDGDVSMDRPQNTNRIGKASSRGGPSRTRPTVNTNALQRELLKSDAPKSQPAPVTNAQFRITGFKGSKASVNEDGGVGSLVAFLEKKLTFNMQKSAKSRGATQPPVKIKRYTTENPDSILVTVTSTEAPYLKRLDNWVFAGKPLKIEEEKEREQPAKETTSNELTDVFVRVLERRYSAEQKLLDLSNIGSDPDLVKLGIFNMASTTSKFFPALMKTLDNQFKTATEKKNAIESVLLQSNQLSDLKTISSLAVTLPDLKNLDLSTNNISTLADLEPLKRKLRKIDHLILSSNPVEQTANWHEEVTKWFPTMRFLNGVQVREAPKAGRDGIPVRPPVFADDSNVAAPFIANFFAGFDGDRANLVNMYYDNTSQFSLQVNTHALREPNSEMPTKNEWDAYIKRSRNLKAITHRHARTARLYRGPDAVREAFSTIPPTKHASDPARWLVEVLPVPCVPDPSGQYPQGVGGLQIIIHGEYEEMNVATGQAVKKRSFDRTFTLGPGGQTGVRVINDMLTIRAYGGFAAFTPEINPQDLVNQLCQATGMTPAYSELCLAESNWDPPTAMAKFEQARATLPPEAFVVG</sequence>
<accession>A0ABR1YCM5</accession>
<evidence type="ECO:0000256" key="8">
    <source>
        <dbReference type="SAM" id="MobiDB-lite"/>
    </source>
</evidence>
<dbReference type="Gene3D" id="3.80.10.10">
    <property type="entry name" value="Ribonuclease Inhibitor"/>
    <property type="match status" value="1"/>
</dbReference>
<organism evidence="11 12">
    <name type="scientific">Phyllosticta capitalensis</name>
    <dbReference type="NCBI Taxonomy" id="121624"/>
    <lineage>
        <taxon>Eukaryota</taxon>
        <taxon>Fungi</taxon>
        <taxon>Dikarya</taxon>
        <taxon>Ascomycota</taxon>
        <taxon>Pezizomycotina</taxon>
        <taxon>Dothideomycetes</taxon>
        <taxon>Dothideomycetes incertae sedis</taxon>
        <taxon>Botryosphaeriales</taxon>
        <taxon>Phyllostictaceae</taxon>
        <taxon>Phyllosticta</taxon>
    </lineage>
</organism>
<dbReference type="PANTHER" id="PTHR10662:SF22">
    <property type="entry name" value="NUCLEAR RNA EXPORT FACTOR 1"/>
    <property type="match status" value="1"/>
</dbReference>
<evidence type="ECO:0000313" key="12">
    <source>
        <dbReference type="Proteomes" id="UP001492380"/>
    </source>
</evidence>
<dbReference type="InterPro" id="IPR009060">
    <property type="entry name" value="UBA-like_sf"/>
</dbReference>
<keyword evidence="6" id="KW-0509">mRNA transport</keyword>
<dbReference type="InterPro" id="IPR032710">
    <property type="entry name" value="NTF2-like_dom_sf"/>
</dbReference>
<dbReference type="PROSITE" id="PS51281">
    <property type="entry name" value="TAP_C"/>
    <property type="match status" value="1"/>
</dbReference>
<evidence type="ECO:0000259" key="9">
    <source>
        <dbReference type="PROSITE" id="PS50177"/>
    </source>
</evidence>
<comment type="caution">
    <text evidence="11">The sequence shown here is derived from an EMBL/GenBank/DDBJ whole genome shotgun (WGS) entry which is preliminary data.</text>
</comment>
<feature type="compositionally biased region" description="Polar residues" evidence="8">
    <location>
        <begin position="46"/>
        <end position="55"/>
    </location>
</feature>
<evidence type="ECO:0000256" key="6">
    <source>
        <dbReference type="ARBA" id="ARBA00022816"/>
    </source>
</evidence>
<evidence type="ECO:0000256" key="4">
    <source>
        <dbReference type="ARBA" id="ARBA00022614"/>
    </source>
</evidence>
<dbReference type="PROSITE" id="PS50177">
    <property type="entry name" value="NTF2_DOMAIN"/>
    <property type="match status" value="1"/>
</dbReference>
<name>A0ABR1YCM5_9PEZI</name>
<evidence type="ECO:0000256" key="3">
    <source>
        <dbReference type="ARBA" id="ARBA00022448"/>
    </source>
</evidence>
<dbReference type="Pfam" id="PF03943">
    <property type="entry name" value="TAP_C"/>
    <property type="match status" value="1"/>
</dbReference>
<evidence type="ECO:0000313" key="11">
    <source>
        <dbReference type="EMBL" id="KAK8225746.1"/>
    </source>
</evidence>
<dbReference type="InterPro" id="IPR030217">
    <property type="entry name" value="NXF_fam"/>
</dbReference>
<dbReference type="InterPro" id="IPR018222">
    <property type="entry name" value="Nuclear_transport_factor_2_euk"/>
</dbReference>
<proteinExistence type="inferred from homology"/>
<dbReference type="InterPro" id="IPR005637">
    <property type="entry name" value="TAP_C_dom"/>
</dbReference>
<dbReference type="SUPFAM" id="SSF46934">
    <property type="entry name" value="UBA-like"/>
    <property type="match status" value="1"/>
</dbReference>
<feature type="compositionally biased region" description="Basic residues" evidence="8">
    <location>
        <begin position="1"/>
        <end position="14"/>
    </location>
</feature>
<evidence type="ECO:0000256" key="5">
    <source>
        <dbReference type="ARBA" id="ARBA00022737"/>
    </source>
</evidence>
<feature type="region of interest" description="Disordered" evidence="8">
    <location>
        <begin position="1"/>
        <end position="72"/>
    </location>
</feature>
<dbReference type="SUPFAM" id="SSF52058">
    <property type="entry name" value="L domain-like"/>
    <property type="match status" value="1"/>
</dbReference>
<evidence type="ECO:0000256" key="7">
    <source>
        <dbReference type="ARBA" id="ARBA00023242"/>
    </source>
</evidence>
<keyword evidence="3" id="KW-0813">Transport</keyword>
<dbReference type="InterPro" id="IPR057125">
    <property type="entry name" value="NXF1/2/3/5-like_LRR"/>
</dbReference>
<dbReference type="Gene3D" id="3.10.450.50">
    <property type="match status" value="1"/>
</dbReference>